<protein>
    <submittedName>
        <fullName evidence="1">Uncharacterized protein</fullName>
    </submittedName>
</protein>
<dbReference type="EMBL" id="LFZN01000166">
    <property type="protein sequence ID" value="KXS96686.1"/>
    <property type="molecule type" value="Genomic_DNA"/>
</dbReference>
<evidence type="ECO:0000313" key="1">
    <source>
        <dbReference type="EMBL" id="KXS96686.1"/>
    </source>
</evidence>
<evidence type="ECO:0000313" key="2">
    <source>
        <dbReference type="Proteomes" id="UP000070133"/>
    </source>
</evidence>
<organism evidence="1 2">
    <name type="scientific">Pseudocercospora eumusae</name>
    <dbReference type="NCBI Taxonomy" id="321146"/>
    <lineage>
        <taxon>Eukaryota</taxon>
        <taxon>Fungi</taxon>
        <taxon>Dikarya</taxon>
        <taxon>Ascomycota</taxon>
        <taxon>Pezizomycotina</taxon>
        <taxon>Dothideomycetes</taxon>
        <taxon>Dothideomycetidae</taxon>
        <taxon>Mycosphaerellales</taxon>
        <taxon>Mycosphaerellaceae</taxon>
        <taxon>Pseudocercospora</taxon>
    </lineage>
</organism>
<accession>A0A139H2J2</accession>
<dbReference type="AlphaFoldDB" id="A0A139H2J2"/>
<gene>
    <name evidence="1" type="ORF">AC578_9445</name>
</gene>
<sequence length="124" mass="13262">MLLPSLLFPTLALATGSLFARQQAGGACTSDDSCKAPCSAPAIRAQGVNVTPNEQVQAEARRRFGDAHCVENKCSCAITSDDQAQDFCKYWIENAKEEFKGARYVNGGVDADKGTIYCVYATTA</sequence>
<comment type="caution">
    <text evidence="1">The sequence shown here is derived from an EMBL/GenBank/DDBJ whole genome shotgun (WGS) entry which is preliminary data.</text>
</comment>
<keyword evidence="2" id="KW-1185">Reference proteome</keyword>
<name>A0A139H2J2_9PEZI</name>
<proteinExistence type="predicted"/>
<reference evidence="1 2" key="1">
    <citation type="submission" date="2015-07" db="EMBL/GenBank/DDBJ databases">
        <title>Comparative genomics of the Sigatoka disease complex on banana suggests a link between parallel evolutionary changes in Pseudocercospora fijiensis and Pseudocercospora eumusae and increased virulence on the banana host.</title>
        <authorList>
            <person name="Chang T.-C."/>
            <person name="Salvucci A."/>
            <person name="Crous P.W."/>
            <person name="Stergiopoulos I."/>
        </authorList>
    </citation>
    <scope>NUCLEOTIDE SEQUENCE [LARGE SCALE GENOMIC DNA]</scope>
    <source>
        <strain evidence="1 2">CBS 114824</strain>
    </source>
</reference>
<dbReference type="OrthoDB" id="3638358at2759"/>
<dbReference type="Proteomes" id="UP000070133">
    <property type="component" value="Unassembled WGS sequence"/>
</dbReference>